<dbReference type="EMBL" id="JACHOB010000013">
    <property type="protein sequence ID" value="MBB4660422.1"/>
    <property type="molecule type" value="Genomic_DNA"/>
</dbReference>
<keyword evidence="7" id="KW-1185">Reference proteome</keyword>
<dbReference type="InterPro" id="IPR017853">
    <property type="entry name" value="GH"/>
</dbReference>
<keyword evidence="4" id="KW-0732">Signal</keyword>
<accession>A0A840I7D2</accession>
<evidence type="ECO:0000259" key="5">
    <source>
        <dbReference type="Pfam" id="PF00150"/>
    </source>
</evidence>
<feature type="signal peptide" evidence="4">
    <location>
        <begin position="1"/>
        <end position="21"/>
    </location>
</feature>
<feature type="non-terminal residue" evidence="6">
    <location>
        <position position="119"/>
    </location>
</feature>
<dbReference type="Proteomes" id="UP000563524">
    <property type="component" value="Unassembled WGS sequence"/>
</dbReference>
<evidence type="ECO:0000256" key="3">
    <source>
        <dbReference type="RuleBase" id="RU361153"/>
    </source>
</evidence>
<comment type="caution">
    <text evidence="6">The sequence shown here is derived from an EMBL/GenBank/DDBJ whole genome shotgun (WGS) entry which is preliminary data.</text>
</comment>
<evidence type="ECO:0000256" key="2">
    <source>
        <dbReference type="ARBA" id="ARBA00023295"/>
    </source>
</evidence>
<dbReference type="SUPFAM" id="SSF51445">
    <property type="entry name" value="(Trans)glycosidases"/>
    <property type="match status" value="1"/>
</dbReference>
<keyword evidence="1 3" id="KW-0378">Hydrolase</keyword>
<evidence type="ECO:0000256" key="4">
    <source>
        <dbReference type="SAM" id="SignalP"/>
    </source>
</evidence>
<protein>
    <recommendedName>
        <fullName evidence="5">Glycoside hydrolase family 5 domain-containing protein</fullName>
    </recommendedName>
</protein>
<dbReference type="Gene3D" id="3.20.20.80">
    <property type="entry name" value="Glycosidases"/>
    <property type="match status" value="1"/>
</dbReference>
<dbReference type="GO" id="GO:0004553">
    <property type="term" value="F:hydrolase activity, hydrolyzing O-glycosyl compounds"/>
    <property type="evidence" value="ECO:0007669"/>
    <property type="project" value="InterPro"/>
</dbReference>
<dbReference type="RefSeq" id="WP_183819948.1">
    <property type="nucleotide sequence ID" value="NZ_JACHOB010000013.1"/>
</dbReference>
<reference evidence="6 7" key="1">
    <citation type="submission" date="2020-08" db="EMBL/GenBank/DDBJ databases">
        <title>Genomic Encyclopedia of Type Strains, Phase IV (KMG-IV): sequencing the most valuable type-strain genomes for metagenomic binning, comparative biology and taxonomic classification.</title>
        <authorList>
            <person name="Goeker M."/>
        </authorList>
    </citation>
    <scope>NUCLEOTIDE SEQUENCE [LARGE SCALE GENOMIC DNA]</scope>
    <source>
        <strain evidence="6 7">DSM 102850</strain>
    </source>
</reference>
<organism evidence="6 7">
    <name type="scientific">Parvularcula dongshanensis</name>
    <dbReference type="NCBI Taxonomy" id="1173995"/>
    <lineage>
        <taxon>Bacteria</taxon>
        <taxon>Pseudomonadati</taxon>
        <taxon>Pseudomonadota</taxon>
        <taxon>Alphaproteobacteria</taxon>
        <taxon>Parvularculales</taxon>
        <taxon>Parvularculaceae</taxon>
        <taxon>Parvularcula</taxon>
    </lineage>
</organism>
<keyword evidence="2 3" id="KW-0326">Glycosidase</keyword>
<name>A0A840I7D2_9PROT</name>
<dbReference type="Pfam" id="PF00150">
    <property type="entry name" value="Cellulase"/>
    <property type="match status" value="1"/>
</dbReference>
<evidence type="ECO:0000313" key="6">
    <source>
        <dbReference type="EMBL" id="MBB4660422.1"/>
    </source>
</evidence>
<proteinExistence type="inferred from homology"/>
<dbReference type="GO" id="GO:0000272">
    <property type="term" value="P:polysaccharide catabolic process"/>
    <property type="evidence" value="ECO:0007669"/>
    <property type="project" value="InterPro"/>
</dbReference>
<feature type="domain" description="Glycoside hydrolase family 5" evidence="5">
    <location>
        <begin position="32"/>
        <end position="112"/>
    </location>
</feature>
<sequence>MIRLIATLLASVFALPQAAIAQGFSVSGRTVLDANGQPFVIRGVNQAHAWLPETTDAALPAIASFGANTVRIALSSGEPWGPTPVSEVAEIIRQAKSLGLVTMLEVHNTTGYGQQDWGV</sequence>
<gene>
    <name evidence="6" type="ORF">GGQ59_002974</name>
</gene>
<feature type="chain" id="PRO_5032971198" description="Glycoside hydrolase family 5 domain-containing protein" evidence="4">
    <location>
        <begin position="22"/>
        <end position="119"/>
    </location>
</feature>
<dbReference type="AlphaFoldDB" id="A0A840I7D2"/>
<evidence type="ECO:0000313" key="7">
    <source>
        <dbReference type="Proteomes" id="UP000563524"/>
    </source>
</evidence>
<comment type="similarity">
    <text evidence="3">Belongs to the glycosyl hydrolase 5 (cellulase A) family.</text>
</comment>
<evidence type="ECO:0000256" key="1">
    <source>
        <dbReference type="ARBA" id="ARBA00022801"/>
    </source>
</evidence>
<dbReference type="InterPro" id="IPR001547">
    <property type="entry name" value="Glyco_hydro_5"/>
</dbReference>